<keyword evidence="2" id="KW-1185">Reference proteome</keyword>
<dbReference type="InterPro" id="IPR001646">
    <property type="entry name" value="5peptide_repeat"/>
</dbReference>
<evidence type="ECO:0000313" key="2">
    <source>
        <dbReference type="Proteomes" id="UP000272503"/>
    </source>
</evidence>
<evidence type="ECO:0000313" key="1">
    <source>
        <dbReference type="EMBL" id="RLP74540.1"/>
    </source>
</evidence>
<dbReference type="PANTHER" id="PTHR14136:SF17">
    <property type="entry name" value="BTB_POZ DOMAIN-CONTAINING PROTEIN KCTD9"/>
    <property type="match status" value="1"/>
</dbReference>
<reference evidence="1 2" key="1">
    <citation type="submission" date="2018-10" db="EMBL/GenBank/DDBJ databases">
        <authorList>
            <person name="Li J."/>
        </authorList>
    </citation>
    <scope>NUCLEOTIDE SEQUENCE [LARGE SCALE GENOMIC DNA]</scope>
    <source>
        <strain evidence="1 2">IF 016277</strain>
    </source>
</reference>
<organism evidence="1 2">
    <name type="scientific">Mycetocola tolaasinivorans</name>
    <dbReference type="NCBI Taxonomy" id="76635"/>
    <lineage>
        <taxon>Bacteria</taxon>
        <taxon>Bacillati</taxon>
        <taxon>Actinomycetota</taxon>
        <taxon>Actinomycetes</taxon>
        <taxon>Micrococcales</taxon>
        <taxon>Microbacteriaceae</taxon>
        <taxon>Mycetocola</taxon>
    </lineage>
</organism>
<dbReference type="PANTHER" id="PTHR14136">
    <property type="entry name" value="BTB_POZ DOMAIN-CONTAINING PROTEIN KCTD9"/>
    <property type="match status" value="1"/>
</dbReference>
<dbReference type="RefSeq" id="WP_121649288.1">
    <property type="nucleotide sequence ID" value="NZ_RCUX01000010.1"/>
</dbReference>
<protein>
    <submittedName>
        <fullName evidence="1">Pentapeptide repeat-containing protein</fullName>
    </submittedName>
</protein>
<sequence>MARPGAVRAPLFDPPPLEHLEVGLESELRAGERLDSLRFTGVDVSEQNLVGLDLTECEFLGGEFDGTDLRGLRAIDTRFDRINAPVLKIPRSTLREVRIESSRFGSAEAYDAGWESVHLIGCKIGYLNLRGSTLTSLQFTDCTIDELDLGGATVTRLAFPGTTVQTLDLTAARLTDADLRGLEPRVLNGIESLAGATMTEEQFSWLAPLLATHLGVNLTA</sequence>
<accession>A0A3L7A3M4</accession>
<proteinExistence type="predicted"/>
<name>A0A3L7A3M4_9MICO</name>
<dbReference type="AlphaFoldDB" id="A0A3L7A3M4"/>
<dbReference type="Gene3D" id="2.160.20.80">
    <property type="entry name" value="E3 ubiquitin-protein ligase SopA"/>
    <property type="match status" value="1"/>
</dbReference>
<dbReference type="InterPro" id="IPR051082">
    <property type="entry name" value="Pentapeptide-BTB/POZ_domain"/>
</dbReference>
<dbReference type="Pfam" id="PF00805">
    <property type="entry name" value="Pentapeptide"/>
    <property type="match status" value="1"/>
</dbReference>
<dbReference type="EMBL" id="RCUX01000010">
    <property type="protein sequence ID" value="RLP74540.1"/>
    <property type="molecule type" value="Genomic_DNA"/>
</dbReference>
<dbReference type="Proteomes" id="UP000272503">
    <property type="component" value="Unassembled WGS sequence"/>
</dbReference>
<dbReference type="OrthoDB" id="2579959at2"/>
<gene>
    <name evidence="1" type="ORF">D9V32_12685</name>
</gene>
<comment type="caution">
    <text evidence="1">The sequence shown here is derived from an EMBL/GenBank/DDBJ whole genome shotgun (WGS) entry which is preliminary data.</text>
</comment>
<dbReference type="SUPFAM" id="SSF141571">
    <property type="entry name" value="Pentapeptide repeat-like"/>
    <property type="match status" value="1"/>
</dbReference>